<feature type="binding site" evidence="8">
    <location>
        <position position="339"/>
    </location>
    <ligand>
        <name>L-serine</name>
        <dbReference type="ChEBI" id="CHEBI:33384"/>
    </ligand>
</feature>
<dbReference type="GO" id="GO:0006434">
    <property type="term" value="P:seryl-tRNA aminoacylation"/>
    <property type="evidence" value="ECO:0007669"/>
    <property type="project" value="InterPro"/>
</dbReference>
<evidence type="ECO:0000313" key="12">
    <source>
        <dbReference type="Proteomes" id="UP000070501"/>
    </source>
</evidence>
<keyword evidence="3" id="KW-0547">Nucleotide-binding</keyword>
<dbReference type="FunCoup" id="A0A136JI70">
    <property type="interactions" value="817"/>
</dbReference>
<dbReference type="Gene3D" id="3.30.930.10">
    <property type="entry name" value="Bira Bifunctional Protein, Domain 2"/>
    <property type="match status" value="1"/>
</dbReference>
<dbReference type="EMBL" id="KQ964245">
    <property type="protein sequence ID" value="KXJ96841.1"/>
    <property type="molecule type" value="Genomic_DNA"/>
</dbReference>
<dbReference type="InterPro" id="IPR002317">
    <property type="entry name" value="Ser-tRNA-ligase_type_1"/>
</dbReference>
<dbReference type="FunFam" id="3.30.930.10:FF:000069">
    <property type="entry name" value="Seryl-tRNA synthetase"/>
    <property type="match status" value="1"/>
</dbReference>
<dbReference type="STRING" id="196109.A0A136JI70"/>
<evidence type="ECO:0000313" key="11">
    <source>
        <dbReference type="EMBL" id="KXJ96841.1"/>
    </source>
</evidence>
<feature type="binding site" evidence="9">
    <location>
        <begin position="228"/>
        <end position="231"/>
    </location>
    <ligand>
        <name>ATP</name>
        <dbReference type="ChEBI" id="CHEBI:30616"/>
    </ligand>
</feature>
<dbReference type="InterPro" id="IPR006195">
    <property type="entry name" value="aa-tRNA-synth_II"/>
</dbReference>
<dbReference type="OrthoDB" id="10264585at2759"/>
<keyword evidence="4 9" id="KW-0067">ATP-binding</keyword>
<feature type="domain" description="Aminoacyl-transfer RNA synthetases class-II family profile" evidence="10">
    <location>
        <begin position="109"/>
        <end position="367"/>
    </location>
</feature>
<dbReference type="PRINTS" id="PR00981">
    <property type="entry name" value="TRNASYNTHSER"/>
</dbReference>
<protein>
    <recommendedName>
        <fullName evidence="1">serine--tRNA ligase</fullName>
        <ecNumber evidence="1">6.1.1.11</ecNumber>
    </recommendedName>
    <alternativeName>
        <fullName evidence="6">Seryl-tRNA synthetase</fullName>
    </alternativeName>
    <alternativeName>
        <fullName evidence="7">Seryl-tRNA(Ser) synthetase</fullName>
    </alternativeName>
</protein>
<feature type="site" description="Important for serine binding" evidence="8">
    <location>
        <position position="341"/>
    </location>
</feature>
<evidence type="ECO:0000256" key="1">
    <source>
        <dbReference type="ARBA" id="ARBA00012840"/>
    </source>
</evidence>
<dbReference type="InterPro" id="IPR002314">
    <property type="entry name" value="aa-tRNA-synt_IIb"/>
</dbReference>
<feature type="binding site" evidence="8">
    <location>
        <position position="181"/>
    </location>
    <ligand>
        <name>L-serine</name>
        <dbReference type="ChEBI" id="CHEBI:33384"/>
    </ligand>
</feature>
<evidence type="ECO:0000256" key="2">
    <source>
        <dbReference type="ARBA" id="ARBA00022598"/>
    </source>
</evidence>
<dbReference type="EC" id="6.1.1.11" evidence="1"/>
<name>A0A136JI70_9PEZI</name>
<evidence type="ECO:0000256" key="5">
    <source>
        <dbReference type="ARBA" id="ARBA00023146"/>
    </source>
</evidence>
<feature type="binding site" evidence="8">
    <location>
        <position position="212"/>
    </location>
    <ligand>
        <name>L-serine</name>
        <dbReference type="ChEBI" id="CHEBI:33384"/>
    </ligand>
</feature>
<evidence type="ECO:0000256" key="3">
    <source>
        <dbReference type="ARBA" id="ARBA00022741"/>
    </source>
</evidence>
<evidence type="ECO:0000256" key="8">
    <source>
        <dbReference type="PIRSR" id="PIRSR001529-1"/>
    </source>
</evidence>
<gene>
    <name evidence="11" type="ORF">Micbo1qcDRAFT_155522</name>
</gene>
<feature type="binding site" evidence="9">
    <location>
        <begin position="212"/>
        <end position="214"/>
    </location>
    <ligand>
        <name>ATP</name>
        <dbReference type="ChEBI" id="CHEBI:30616"/>
    </ligand>
</feature>
<evidence type="ECO:0000259" key="10">
    <source>
        <dbReference type="PROSITE" id="PS50862"/>
    </source>
</evidence>
<feature type="binding site" evidence="9">
    <location>
        <begin position="305"/>
        <end position="308"/>
    </location>
    <ligand>
        <name>ATP</name>
        <dbReference type="ChEBI" id="CHEBI:30616"/>
    </ligand>
</feature>
<dbReference type="Proteomes" id="UP000070501">
    <property type="component" value="Unassembled WGS sequence"/>
</dbReference>
<reference evidence="12" key="1">
    <citation type="submission" date="2016-02" db="EMBL/GenBank/DDBJ databases">
        <title>Draft genome sequence of Microdochium bolleyi, a fungal endophyte of beachgrass.</title>
        <authorList>
            <consortium name="DOE Joint Genome Institute"/>
            <person name="David A.S."/>
            <person name="May G."/>
            <person name="Haridas S."/>
            <person name="Lim J."/>
            <person name="Wang M."/>
            <person name="Labutti K."/>
            <person name="Lipzen A."/>
            <person name="Barry K."/>
            <person name="Grigoriev I.V."/>
        </authorList>
    </citation>
    <scope>NUCLEOTIDE SEQUENCE [LARGE SCALE GENOMIC DNA]</scope>
    <source>
        <strain evidence="12">J235TASD1</strain>
    </source>
</reference>
<sequence>MSKEELLDEARKLKDQLSAIEAKEGTFSKEMEDLAVLLPNLTSEHSPRGTEPRLLTTINDHPHDSPARDADSDRLWRSHVHIGSELGLLDFAGAATTSGWGWYYLLDEGAQLEQALIAYALAVVTKHGWMQVSPPSIVYSHITAACGFQPRDTNGEQQIYALAQSPGDAARGKPELSLTATAEIPLAGMKADAMLEASHMPMKRVAASRCYRAEAGARGADTKGLYRVHEFTKVEMFAWTAPNEDDATDVFDEMLDIQTEILQSLDLHCRVLEMPTADLGASAARKCDIEAFFPSRVAIDQGFGEVTSASICTDYQARRLSTRVRRAEDGKMAYPYTVNGTALAVPRVLAAILENGWDEATKTVTIPAVLRQWMDGKEKLGLKRSDE</sequence>
<dbReference type="SUPFAM" id="SSF55681">
    <property type="entry name" value="Class II aaRS and biotin synthetases"/>
    <property type="match status" value="1"/>
</dbReference>
<keyword evidence="12" id="KW-1185">Reference proteome</keyword>
<dbReference type="Pfam" id="PF00587">
    <property type="entry name" value="tRNA-synt_2b"/>
    <property type="match status" value="1"/>
</dbReference>
<dbReference type="AlphaFoldDB" id="A0A136JI70"/>
<evidence type="ECO:0000256" key="6">
    <source>
        <dbReference type="ARBA" id="ARBA00031113"/>
    </source>
</evidence>
<keyword evidence="2" id="KW-0436">Ligase</keyword>
<feature type="binding site" evidence="8">
    <location>
        <position position="235"/>
    </location>
    <ligand>
        <name>L-serine</name>
        <dbReference type="ChEBI" id="CHEBI:33384"/>
    </ligand>
</feature>
<dbReference type="PROSITE" id="PS50862">
    <property type="entry name" value="AA_TRNA_LIGASE_II"/>
    <property type="match status" value="1"/>
</dbReference>
<dbReference type="PIRSF" id="PIRSF001529">
    <property type="entry name" value="Ser-tRNA-synth_IIa"/>
    <property type="match status" value="1"/>
</dbReference>
<dbReference type="GO" id="GO:0005524">
    <property type="term" value="F:ATP binding"/>
    <property type="evidence" value="ECO:0007669"/>
    <property type="project" value="UniProtKB-KW"/>
</dbReference>
<dbReference type="InterPro" id="IPR045864">
    <property type="entry name" value="aa-tRNA-synth_II/BPL/LPL"/>
</dbReference>
<dbReference type="GO" id="GO:0004828">
    <property type="term" value="F:serine-tRNA ligase activity"/>
    <property type="evidence" value="ECO:0007669"/>
    <property type="project" value="UniProtKB-EC"/>
</dbReference>
<organism evidence="11 12">
    <name type="scientific">Microdochium bolleyi</name>
    <dbReference type="NCBI Taxonomy" id="196109"/>
    <lineage>
        <taxon>Eukaryota</taxon>
        <taxon>Fungi</taxon>
        <taxon>Dikarya</taxon>
        <taxon>Ascomycota</taxon>
        <taxon>Pezizomycotina</taxon>
        <taxon>Sordariomycetes</taxon>
        <taxon>Xylariomycetidae</taxon>
        <taxon>Xylariales</taxon>
        <taxon>Microdochiaceae</taxon>
        <taxon>Microdochium</taxon>
    </lineage>
</organism>
<accession>A0A136JI70</accession>
<proteinExistence type="predicted"/>
<dbReference type="NCBIfam" id="TIGR00414">
    <property type="entry name" value="serS"/>
    <property type="match status" value="1"/>
</dbReference>
<evidence type="ECO:0000256" key="4">
    <source>
        <dbReference type="ARBA" id="ARBA00022840"/>
    </source>
</evidence>
<keyword evidence="5" id="KW-0030">Aminoacyl-tRNA synthetase</keyword>
<dbReference type="PANTHER" id="PTHR11778">
    <property type="entry name" value="SERYL-TRNA SYNTHETASE"/>
    <property type="match status" value="1"/>
</dbReference>
<evidence type="ECO:0000256" key="7">
    <source>
        <dbReference type="ARBA" id="ARBA00034892"/>
    </source>
</evidence>
<evidence type="ECO:0000256" key="9">
    <source>
        <dbReference type="PIRSR" id="PIRSR001529-2"/>
    </source>
</evidence>
<dbReference type="InParanoid" id="A0A136JI70"/>